<keyword evidence="3" id="KW-1185">Reference proteome</keyword>
<comment type="caution">
    <text evidence="2">The sequence shown here is derived from an EMBL/GenBank/DDBJ whole genome shotgun (WGS) entry which is preliminary data.</text>
</comment>
<protein>
    <submittedName>
        <fullName evidence="2">Uncharacterized protein</fullName>
    </submittedName>
</protein>
<dbReference type="EMBL" id="PEDP01003296">
    <property type="protein sequence ID" value="POS82289.1"/>
    <property type="molecule type" value="Genomic_DNA"/>
</dbReference>
<evidence type="ECO:0000313" key="3">
    <source>
        <dbReference type="Proteomes" id="UP000237438"/>
    </source>
</evidence>
<feature type="region of interest" description="Disordered" evidence="1">
    <location>
        <begin position="42"/>
        <end position="61"/>
    </location>
</feature>
<gene>
    <name evidence="2" type="ORF">EPUL_005800</name>
</gene>
<dbReference type="AlphaFoldDB" id="A0A2S4PJR8"/>
<evidence type="ECO:0000256" key="1">
    <source>
        <dbReference type="SAM" id="MobiDB-lite"/>
    </source>
</evidence>
<proteinExistence type="predicted"/>
<evidence type="ECO:0000313" key="2">
    <source>
        <dbReference type="EMBL" id="POS82289.1"/>
    </source>
</evidence>
<accession>A0A2S4PJR8</accession>
<sequence>MPNQSQQMGKTSVEDIEKEEADIIRKYLQKAIACLAASDNIPQHPKIPIESKPGQKKVSNSSTNVRLINSSLANSNLPSLPPQFSNHNLEEQVASLKQKENSWAMVARNGHKKSRTIVPVAISSKATGTRNYSHLSNLHHQLDDRLFVRLPADHEWRALSPAGLREVIVKRLSVSPASIGLIKPVCSGFALSPCSSESRENLLAAAGGLFMSGATLETASNWTPILVPTVPRSIRTVEGHVEITKFMLADEIERVSSKRPAFVKLYGTPKPDAPHRTWMAFSTDTPRDGFRVFDESGITKVFKKKQSIEFCKFCNHSTKTCSRAPSCGNCGSTMHAQVDCKALTKCRNFGGPHRSDSHRCLARPTRYGNPTKDQLKVYRNAGDREYQAVVRAIAAESKAAIDEEIVGSIETVTNSQSSNISAINNETPNNTQNTNASIVDLNEALVETSTSVEMRL</sequence>
<reference evidence="2 3" key="1">
    <citation type="submission" date="2017-10" db="EMBL/GenBank/DDBJ databases">
        <title>Development of genomic resources for the powdery mildew, Erysiphe pulchra.</title>
        <authorList>
            <person name="Wadl P.A."/>
            <person name="Mack B.M."/>
            <person name="Moore G."/>
            <person name="Beltz S.B."/>
        </authorList>
    </citation>
    <scope>NUCLEOTIDE SEQUENCE [LARGE SCALE GENOMIC DNA]</scope>
    <source>
        <strain evidence="2">Cflorida</strain>
    </source>
</reference>
<dbReference type="STRING" id="225359.A0A2S4PJR8"/>
<organism evidence="2 3">
    <name type="scientific">Erysiphe pulchra</name>
    <dbReference type="NCBI Taxonomy" id="225359"/>
    <lineage>
        <taxon>Eukaryota</taxon>
        <taxon>Fungi</taxon>
        <taxon>Dikarya</taxon>
        <taxon>Ascomycota</taxon>
        <taxon>Pezizomycotina</taxon>
        <taxon>Leotiomycetes</taxon>
        <taxon>Erysiphales</taxon>
        <taxon>Erysiphaceae</taxon>
        <taxon>Erysiphe</taxon>
    </lineage>
</organism>
<dbReference type="Proteomes" id="UP000237438">
    <property type="component" value="Unassembled WGS sequence"/>
</dbReference>
<dbReference type="OrthoDB" id="4869984at2759"/>
<name>A0A2S4PJR8_9PEZI</name>